<proteinExistence type="predicted"/>
<comment type="caution">
    <text evidence="1">The sequence shown here is derived from an EMBL/GenBank/DDBJ whole genome shotgun (WGS) entry which is preliminary data.</text>
</comment>
<protein>
    <submittedName>
        <fullName evidence="1">Uncharacterized protein</fullName>
    </submittedName>
</protein>
<evidence type="ECO:0000313" key="1">
    <source>
        <dbReference type="EMBL" id="GLZ80095.1"/>
    </source>
</evidence>
<name>A0A9W6SNE7_9ACTN</name>
<keyword evidence="2" id="KW-1185">Reference proteome</keyword>
<reference evidence="1" key="1">
    <citation type="submission" date="2023-03" db="EMBL/GenBank/DDBJ databases">
        <title>Actinorhabdospora filicis NBRC 111898.</title>
        <authorList>
            <person name="Ichikawa N."/>
            <person name="Sato H."/>
            <person name="Tonouchi N."/>
        </authorList>
    </citation>
    <scope>NUCLEOTIDE SEQUENCE</scope>
    <source>
        <strain evidence="1">NBRC 111898</strain>
    </source>
</reference>
<dbReference type="EMBL" id="BSTX01000003">
    <property type="protein sequence ID" value="GLZ80095.1"/>
    <property type="molecule type" value="Genomic_DNA"/>
</dbReference>
<accession>A0A9W6SNE7</accession>
<gene>
    <name evidence="1" type="ORF">Afil01_49020</name>
</gene>
<evidence type="ECO:0000313" key="2">
    <source>
        <dbReference type="Proteomes" id="UP001165079"/>
    </source>
</evidence>
<sequence>MNAAASSELTCPIAPVAASSRLLGIVGPGGRVVFTPGGPRVTRGLRAALEDGRPLETRFRFHGPCAESACGHWRDEGVCAAIEPGEPVQDPPECGIRPTCRWWRQFGPRACGACPGVVSVSGAEPPVGSLR</sequence>
<dbReference type="Proteomes" id="UP001165079">
    <property type="component" value="Unassembled WGS sequence"/>
</dbReference>
<dbReference type="AlphaFoldDB" id="A0A9W6SNE7"/>
<organism evidence="1 2">
    <name type="scientific">Actinorhabdospora filicis</name>
    <dbReference type="NCBI Taxonomy" id="1785913"/>
    <lineage>
        <taxon>Bacteria</taxon>
        <taxon>Bacillati</taxon>
        <taxon>Actinomycetota</taxon>
        <taxon>Actinomycetes</taxon>
        <taxon>Micromonosporales</taxon>
        <taxon>Micromonosporaceae</taxon>
        <taxon>Actinorhabdospora</taxon>
    </lineage>
</organism>